<organism evidence="2 3">
    <name type="scientific">Citricoccus parietis</name>
    <dbReference type="NCBI Taxonomy" id="592307"/>
    <lineage>
        <taxon>Bacteria</taxon>
        <taxon>Bacillati</taxon>
        <taxon>Actinomycetota</taxon>
        <taxon>Actinomycetes</taxon>
        <taxon>Micrococcales</taxon>
        <taxon>Micrococcaceae</taxon>
        <taxon>Citricoccus</taxon>
    </lineage>
</organism>
<evidence type="ECO:0000313" key="2">
    <source>
        <dbReference type="EMBL" id="MFB9070026.1"/>
    </source>
</evidence>
<sequence length="83" mass="8846">MDSTARSRAWAHSVICQLSPVTVRWNGKTCGKTAVPSTPQPSRTETNTRGSRPCCETPAARGPVVAVEPVLRRRAGSDKSPDG</sequence>
<accession>A0ABV5FTM8</accession>
<feature type="region of interest" description="Disordered" evidence="1">
    <location>
        <begin position="31"/>
        <end position="60"/>
    </location>
</feature>
<dbReference type="Proteomes" id="UP001589575">
    <property type="component" value="Unassembled WGS sequence"/>
</dbReference>
<reference evidence="2 3" key="1">
    <citation type="submission" date="2024-09" db="EMBL/GenBank/DDBJ databases">
        <authorList>
            <person name="Sun Q."/>
            <person name="Mori K."/>
        </authorList>
    </citation>
    <scope>NUCLEOTIDE SEQUENCE [LARGE SCALE GENOMIC DNA]</scope>
    <source>
        <strain evidence="2 3">CCM 7609</strain>
    </source>
</reference>
<evidence type="ECO:0000256" key="1">
    <source>
        <dbReference type="SAM" id="MobiDB-lite"/>
    </source>
</evidence>
<feature type="compositionally biased region" description="Polar residues" evidence="1">
    <location>
        <begin position="35"/>
        <end position="50"/>
    </location>
</feature>
<gene>
    <name evidence="2" type="ORF">ACFFX0_01970</name>
</gene>
<evidence type="ECO:0000313" key="3">
    <source>
        <dbReference type="Proteomes" id="UP001589575"/>
    </source>
</evidence>
<name>A0ABV5FTM8_9MICC</name>
<dbReference type="EMBL" id="JBHMFI010000001">
    <property type="protein sequence ID" value="MFB9070026.1"/>
    <property type="molecule type" value="Genomic_DNA"/>
</dbReference>
<protein>
    <submittedName>
        <fullName evidence="2">Uncharacterized protein</fullName>
    </submittedName>
</protein>
<proteinExistence type="predicted"/>
<keyword evidence="3" id="KW-1185">Reference proteome</keyword>
<comment type="caution">
    <text evidence="2">The sequence shown here is derived from an EMBL/GenBank/DDBJ whole genome shotgun (WGS) entry which is preliminary data.</text>
</comment>